<proteinExistence type="predicted"/>
<gene>
    <name evidence="1" type="ORF">S01H1_38399</name>
</gene>
<dbReference type="AlphaFoldDB" id="X0UWT3"/>
<sequence length="118" mass="13861">MKLLESIEEGFESLRNTTGNFHLGDNPGIPYERGENLGDFYDELYYLFGRAKLDILKGEKAIKAVFLRRLKIRSEHQQKKRIEELMLKVERLLCQGISTKKVYEKISHFFSFFGVNLK</sequence>
<protein>
    <submittedName>
        <fullName evidence="1">Uncharacterized protein</fullName>
    </submittedName>
</protein>
<name>X0UWT3_9ZZZZ</name>
<comment type="caution">
    <text evidence="1">The sequence shown here is derived from an EMBL/GenBank/DDBJ whole genome shotgun (WGS) entry which is preliminary data.</text>
</comment>
<organism evidence="1">
    <name type="scientific">marine sediment metagenome</name>
    <dbReference type="NCBI Taxonomy" id="412755"/>
    <lineage>
        <taxon>unclassified sequences</taxon>
        <taxon>metagenomes</taxon>
        <taxon>ecological metagenomes</taxon>
    </lineage>
</organism>
<evidence type="ECO:0000313" key="1">
    <source>
        <dbReference type="EMBL" id="GAG04773.1"/>
    </source>
</evidence>
<feature type="non-terminal residue" evidence="1">
    <location>
        <position position="118"/>
    </location>
</feature>
<accession>X0UWT3</accession>
<dbReference type="EMBL" id="BARS01024172">
    <property type="protein sequence ID" value="GAG04773.1"/>
    <property type="molecule type" value="Genomic_DNA"/>
</dbReference>
<reference evidence="1" key="1">
    <citation type="journal article" date="2014" name="Front. Microbiol.">
        <title>High frequency of phylogenetically diverse reductive dehalogenase-homologous genes in deep subseafloor sedimentary metagenomes.</title>
        <authorList>
            <person name="Kawai M."/>
            <person name="Futagami T."/>
            <person name="Toyoda A."/>
            <person name="Takaki Y."/>
            <person name="Nishi S."/>
            <person name="Hori S."/>
            <person name="Arai W."/>
            <person name="Tsubouchi T."/>
            <person name="Morono Y."/>
            <person name="Uchiyama I."/>
            <person name="Ito T."/>
            <person name="Fujiyama A."/>
            <person name="Inagaki F."/>
            <person name="Takami H."/>
        </authorList>
    </citation>
    <scope>NUCLEOTIDE SEQUENCE</scope>
    <source>
        <strain evidence="1">Expedition CK06-06</strain>
    </source>
</reference>